<keyword evidence="3" id="KW-1185">Reference proteome</keyword>
<dbReference type="CDD" id="cd04301">
    <property type="entry name" value="NAT_SF"/>
    <property type="match status" value="1"/>
</dbReference>
<dbReference type="EMBL" id="AJWN02000046">
    <property type="protein sequence ID" value="OEE61580.1"/>
    <property type="molecule type" value="Genomic_DNA"/>
</dbReference>
<dbReference type="GO" id="GO:0051213">
    <property type="term" value="F:dioxygenase activity"/>
    <property type="evidence" value="ECO:0007669"/>
    <property type="project" value="UniProtKB-KW"/>
</dbReference>
<accession>A0A1E5C7V2</accession>
<organism evidence="2 3">
    <name type="scientific">Enterovibrio norvegicus FF-454</name>
    <dbReference type="NCBI Taxonomy" id="1185651"/>
    <lineage>
        <taxon>Bacteria</taxon>
        <taxon>Pseudomonadati</taxon>
        <taxon>Pseudomonadota</taxon>
        <taxon>Gammaproteobacteria</taxon>
        <taxon>Vibrionales</taxon>
        <taxon>Vibrionaceae</taxon>
        <taxon>Enterovibrio</taxon>
    </lineage>
</organism>
<gene>
    <name evidence="2" type="ORF">A1OK_09485</name>
</gene>
<evidence type="ECO:0000313" key="3">
    <source>
        <dbReference type="Proteomes" id="UP000095039"/>
    </source>
</evidence>
<dbReference type="Proteomes" id="UP000095039">
    <property type="component" value="Unassembled WGS sequence"/>
</dbReference>
<dbReference type="Gene3D" id="3.40.630.30">
    <property type="match status" value="1"/>
</dbReference>
<sequence length="140" mass="16186">MNYQIVVDPSKLDIDDVLVGLRAFNDPFVDHIKETHIGMYAVDDKGVRVGGIVSRLWGNWMYIRFLWVEPSLSGKGIGQTLMEKMEAYAIEQGCHSSMVDTFSFQAKPFYEKLGYECKMSLDEYPIEHQLHFLTKHFTKD</sequence>
<dbReference type="Pfam" id="PF00583">
    <property type="entry name" value="Acetyltransf_1"/>
    <property type="match status" value="1"/>
</dbReference>
<dbReference type="SUPFAM" id="SSF55729">
    <property type="entry name" value="Acyl-CoA N-acyltransferases (Nat)"/>
    <property type="match status" value="1"/>
</dbReference>
<evidence type="ECO:0000259" key="1">
    <source>
        <dbReference type="PROSITE" id="PS51186"/>
    </source>
</evidence>
<dbReference type="RefSeq" id="WP_016959984.1">
    <property type="nucleotide sequence ID" value="NZ_AJWN02000046.1"/>
</dbReference>
<dbReference type="AlphaFoldDB" id="A0A1E5C7V2"/>
<protein>
    <submittedName>
        <fullName evidence="2">Biphenyl 2,3-dioxygenase</fullName>
    </submittedName>
</protein>
<dbReference type="InterPro" id="IPR000182">
    <property type="entry name" value="GNAT_dom"/>
</dbReference>
<proteinExistence type="predicted"/>
<feature type="domain" description="N-acetyltransferase" evidence="1">
    <location>
        <begin position="1"/>
        <end position="139"/>
    </location>
</feature>
<dbReference type="InterPro" id="IPR016181">
    <property type="entry name" value="Acyl_CoA_acyltransferase"/>
</dbReference>
<comment type="caution">
    <text evidence="2">The sequence shown here is derived from an EMBL/GenBank/DDBJ whole genome shotgun (WGS) entry which is preliminary data.</text>
</comment>
<reference evidence="2 3" key="1">
    <citation type="journal article" date="2012" name="Science">
        <title>Ecological populations of bacteria act as socially cohesive units of antibiotic production and resistance.</title>
        <authorList>
            <person name="Cordero O.X."/>
            <person name="Wildschutte H."/>
            <person name="Kirkup B."/>
            <person name="Proehl S."/>
            <person name="Ngo L."/>
            <person name="Hussain F."/>
            <person name="Le Roux F."/>
            <person name="Mincer T."/>
            <person name="Polz M.F."/>
        </authorList>
    </citation>
    <scope>NUCLEOTIDE SEQUENCE [LARGE SCALE GENOMIC DNA]</scope>
    <source>
        <strain evidence="2 3">FF-454</strain>
    </source>
</reference>
<dbReference type="PROSITE" id="PS51186">
    <property type="entry name" value="GNAT"/>
    <property type="match status" value="1"/>
</dbReference>
<evidence type="ECO:0000313" key="2">
    <source>
        <dbReference type="EMBL" id="OEE61580.1"/>
    </source>
</evidence>
<dbReference type="GO" id="GO:0016747">
    <property type="term" value="F:acyltransferase activity, transferring groups other than amino-acyl groups"/>
    <property type="evidence" value="ECO:0007669"/>
    <property type="project" value="InterPro"/>
</dbReference>
<name>A0A1E5C7V2_9GAMM</name>